<evidence type="ECO:0000256" key="1">
    <source>
        <dbReference type="ARBA" id="ARBA00004651"/>
    </source>
</evidence>
<keyword evidence="5 8" id="KW-0812">Transmembrane</keyword>
<dbReference type="InterPro" id="IPR001463">
    <property type="entry name" value="Na/Ala_symport"/>
</dbReference>
<evidence type="ECO:0000256" key="3">
    <source>
        <dbReference type="ARBA" id="ARBA00022448"/>
    </source>
</evidence>
<feature type="transmembrane region" description="Helical" evidence="8">
    <location>
        <begin position="139"/>
        <end position="162"/>
    </location>
</feature>
<dbReference type="PANTHER" id="PTHR30330:SF7">
    <property type="entry name" value="SODIUM_PROTON-DEPENDENT ALANINE CARRIER PROTEIN YRBD-RELATED"/>
    <property type="match status" value="1"/>
</dbReference>
<evidence type="ECO:0000256" key="5">
    <source>
        <dbReference type="ARBA" id="ARBA00022692"/>
    </source>
</evidence>
<dbReference type="EMBL" id="CP000382">
    <property type="protein sequence ID" value="ABK62388.1"/>
    <property type="molecule type" value="Genomic_DNA"/>
</dbReference>
<protein>
    <submittedName>
        <fullName evidence="9">Sodium:alanine symporter family protein, putative</fullName>
    </submittedName>
</protein>
<feature type="transmembrane region" description="Helical" evidence="8">
    <location>
        <begin position="354"/>
        <end position="374"/>
    </location>
</feature>
<dbReference type="Proteomes" id="UP000008220">
    <property type="component" value="Chromosome"/>
</dbReference>
<evidence type="ECO:0000256" key="4">
    <source>
        <dbReference type="ARBA" id="ARBA00022475"/>
    </source>
</evidence>
<dbReference type="AlphaFoldDB" id="A0Q2F5"/>
<dbReference type="HOGENOM" id="CLU_632929_0_0_9"/>
<feature type="transmembrane region" description="Helical" evidence="8">
    <location>
        <begin position="182"/>
        <end position="200"/>
    </location>
</feature>
<evidence type="ECO:0000313" key="10">
    <source>
        <dbReference type="Proteomes" id="UP000008220"/>
    </source>
</evidence>
<evidence type="ECO:0000256" key="2">
    <source>
        <dbReference type="ARBA" id="ARBA00009261"/>
    </source>
</evidence>
<keyword evidence="3" id="KW-0813">Transport</keyword>
<keyword evidence="4" id="KW-1003">Cell membrane</keyword>
<dbReference type="RefSeq" id="WP_011722792.1">
    <property type="nucleotide sequence ID" value="NC_008593.1"/>
</dbReference>
<dbReference type="TCDB" id="2.A.25.1.8">
    <property type="family name" value="the alanine or glycine:cation symporter (agcs) family"/>
</dbReference>
<dbReference type="GO" id="GO:0005886">
    <property type="term" value="C:plasma membrane"/>
    <property type="evidence" value="ECO:0007669"/>
    <property type="project" value="UniProtKB-SubCell"/>
</dbReference>
<feature type="transmembrane region" description="Helical" evidence="8">
    <location>
        <begin position="62"/>
        <end position="85"/>
    </location>
</feature>
<feature type="transmembrane region" description="Helical" evidence="8">
    <location>
        <begin position="207"/>
        <end position="231"/>
    </location>
</feature>
<proteinExistence type="inferred from homology"/>
<comment type="similarity">
    <text evidence="2">Belongs to the alanine or glycine:cation symporter (AGCS) (TC 2.A.25) family.</text>
</comment>
<feature type="transmembrane region" description="Helical" evidence="8">
    <location>
        <begin position="97"/>
        <end position="118"/>
    </location>
</feature>
<dbReference type="Pfam" id="PF01235">
    <property type="entry name" value="Na_Ala_symp"/>
    <property type="match status" value="1"/>
</dbReference>
<comment type="subcellular location">
    <subcellularLocation>
        <location evidence="1">Cell membrane</location>
        <topology evidence="1">Multi-pass membrane protein</topology>
    </subcellularLocation>
</comment>
<dbReference type="eggNOG" id="COG1115">
    <property type="taxonomic scope" value="Bacteria"/>
</dbReference>
<sequence>MGGNNIVQILGNIVAFVSKYLWNLFLPLIILASIFVNYKMIKFRGIISKKDKTKWKLSKMKSALSISLSSKIGTGAIIGVLAAMWKTSNNGVGGESIVLWIFIGMFLLVPLTYSEVLFSQVTRMNPRKFIDKYVGKKAGAMYAICLVILYSFGFVGFQMTGIQSVINIFSKQNFNYEFTQNGRLLFIVLPILLVVSIIVITKSHKIFINTLGSLVSIIILLYGIFFISFVFSTRSFIPNYFSEIWKDFINFKSASIGIPIGLIIGLQRIIQISETGLGTSALASSDAENSPRREAFIQMLSTIITTFIAVVITSYVFMYGRYNLGITLTGDGFHRISGYLSSIITVTGYLGEGIIMIFFILSGLTTVLGSFHFLNITINASENKRILFYLSLITLSGILSIANFDVIFDASDLLMFIVASINILAMVIFVSKHIDKFNIKTGGIDNE</sequence>
<name>A0Q2F5_CLONN</name>
<dbReference type="KEGG" id="cno:NT01CX_0309"/>
<keyword evidence="10" id="KW-1185">Reference proteome</keyword>
<accession>A0Q2F5</accession>
<feature type="transmembrane region" description="Helical" evidence="8">
    <location>
        <begin position="295"/>
        <end position="318"/>
    </location>
</feature>
<feature type="transmembrane region" description="Helical" evidence="8">
    <location>
        <begin position="251"/>
        <end position="270"/>
    </location>
</feature>
<feature type="transmembrane region" description="Helical" evidence="8">
    <location>
        <begin position="413"/>
        <end position="430"/>
    </location>
</feature>
<reference evidence="9 10" key="1">
    <citation type="journal article" date="2006" name="Nat. Biotechnol.">
        <title>The genome and transcriptomes of the anti-tumor agent Clostridium novyi-NT.</title>
        <authorList>
            <person name="Bettegowda C."/>
            <person name="Huang X."/>
            <person name="Lin J."/>
            <person name="Cheong I."/>
            <person name="Kohli M."/>
            <person name="Szabo S.A."/>
            <person name="Zhang X."/>
            <person name="Diaz L.A. Jr."/>
            <person name="Velculescu V.E."/>
            <person name="Parmigiani G."/>
            <person name="Kinzler K.W."/>
            <person name="Vogelstein B."/>
            <person name="Zhou S."/>
        </authorList>
    </citation>
    <scope>NUCLEOTIDE SEQUENCE [LARGE SCALE GENOMIC DNA]</scope>
    <source>
        <strain evidence="9 10">NT</strain>
    </source>
</reference>
<gene>
    <name evidence="9" type="ordered locus">NT01CX_0309</name>
</gene>
<evidence type="ECO:0000256" key="6">
    <source>
        <dbReference type="ARBA" id="ARBA00022989"/>
    </source>
</evidence>
<keyword evidence="6 8" id="KW-1133">Transmembrane helix</keyword>
<keyword evidence="7 8" id="KW-0472">Membrane</keyword>
<dbReference type="PANTHER" id="PTHR30330">
    <property type="entry name" value="AGSS FAMILY TRANSPORTER, SODIUM-ALANINE"/>
    <property type="match status" value="1"/>
</dbReference>
<evidence type="ECO:0000256" key="7">
    <source>
        <dbReference type="ARBA" id="ARBA00023136"/>
    </source>
</evidence>
<dbReference type="PRINTS" id="PR00175">
    <property type="entry name" value="NAALASMPORT"/>
</dbReference>
<dbReference type="STRING" id="386415.NT01CX_0309"/>
<feature type="transmembrane region" description="Helical" evidence="8">
    <location>
        <begin position="386"/>
        <end position="407"/>
    </location>
</feature>
<organism evidence="9 10">
    <name type="scientific">Clostridium novyi (strain NT)</name>
    <dbReference type="NCBI Taxonomy" id="386415"/>
    <lineage>
        <taxon>Bacteria</taxon>
        <taxon>Bacillati</taxon>
        <taxon>Bacillota</taxon>
        <taxon>Clostridia</taxon>
        <taxon>Eubacteriales</taxon>
        <taxon>Clostridiaceae</taxon>
        <taxon>Clostridium</taxon>
    </lineage>
</organism>
<feature type="transmembrane region" description="Helical" evidence="8">
    <location>
        <begin position="20"/>
        <end position="41"/>
    </location>
</feature>
<evidence type="ECO:0000256" key="8">
    <source>
        <dbReference type="SAM" id="Phobius"/>
    </source>
</evidence>
<evidence type="ECO:0000313" key="9">
    <source>
        <dbReference type="EMBL" id="ABK62388.1"/>
    </source>
</evidence>
<dbReference type="GO" id="GO:0005283">
    <property type="term" value="F:amino acid:sodium symporter activity"/>
    <property type="evidence" value="ECO:0007669"/>
    <property type="project" value="InterPro"/>
</dbReference>